<dbReference type="AlphaFoldDB" id="A0A917IG74"/>
<feature type="transmembrane region" description="Helical" evidence="1">
    <location>
        <begin position="153"/>
        <end position="179"/>
    </location>
</feature>
<reference evidence="2" key="1">
    <citation type="journal article" date="2014" name="Int. J. Syst. Evol. Microbiol.">
        <title>Complete genome sequence of Corynebacterium casei LMG S-19264T (=DSM 44701T), isolated from a smear-ripened cheese.</title>
        <authorList>
            <consortium name="US DOE Joint Genome Institute (JGI-PGF)"/>
            <person name="Walter F."/>
            <person name="Albersmeier A."/>
            <person name="Kalinowski J."/>
            <person name="Ruckert C."/>
        </authorList>
    </citation>
    <scope>NUCLEOTIDE SEQUENCE</scope>
    <source>
        <strain evidence="2">CGMCC 1.15794</strain>
    </source>
</reference>
<keyword evidence="1" id="KW-0472">Membrane</keyword>
<sequence length="245" mass="25664">MSSTPDLARPHASRSNSAAPRGRRFVAWPLWATLAGAAGAIGTVGTDLRPAAETAAWQEGRDYIVTSADMAGLDPALGRIGYSVGLLAILALIVFAAAWRRHVEQRFAGSIGARVVSVGLVASAGALVLGYGWRGALANYLGPEAGLYDSEGLFVYYMLTDFGAYLPWTGVLVSAFGLAWMAWAERSVSRILGGFTTIAAAGALLLVLISGVPGLPGVFMPAWLAVTGIWLAVGRSRVAEREDAR</sequence>
<keyword evidence="1" id="KW-1133">Transmembrane helix</keyword>
<dbReference type="Proteomes" id="UP000657592">
    <property type="component" value="Unassembled WGS sequence"/>
</dbReference>
<dbReference type="EMBL" id="BMJY01000003">
    <property type="protein sequence ID" value="GGH40700.1"/>
    <property type="molecule type" value="Genomic_DNA"/>
</dbReference>
<organism evidence="2 3">
    <name type="scientific">Microbacterium album</name>
    <dbReference type="NCBI Taxonomy" id="2053191"/>
    <lineage>
        <taxon>Bacteria</taxon>
        <taxon>Bacillati</taxon>
        <taxon>Actinomycetota</taxon>
        <taxon>Actinomycetes</taxon>
        <taxon>Micrococcales</taxon>
        <taxon>Microbacteriaceae</taxon>
        <taxon>Microbacterium</taxon>
    </lineage>
</organism>
<feature type="transmembrane region" description="Helical" evidence="1">
    <location>
        <begin position="191"/>
        <end position="209"/>
    </location>
</feature>
<gene>
    <name evidence="2" type="ORF">GCM10010921_12800</name>
</gene>
<evidence type="ECO:0000313" key="3">
    <source>
        <dbReference type="Proteomes" id="UP000657592"/>
    </source>
</evidence>
<evidence type="ECO:0000313" key="2">
    <source>
        <dbReference type="EMBL" id="GGH40700.1"/>
    </source>
</evidence>
<reference evidence="2" key="2">
    <citation type="submission" date="2020-09" db="EMBL/GenBank/DDBJ databases">
        <authorList>
            <person name="Sun Q."/>
            <person name="Zhou Y."/>
        </authorList>
    </citation>
    <scope>NUCLEOTIDE SEQUENCE</scope>
    <source>
        <strain evidence="2">CGMCC 1.15794</strain>
    </source>
</reference>
<name>A0A917IG74_9MICO</name>
<feature type="transmembrane region" description="Helical" evidence="1">
    <location>
        <begin position="215"/>
        <end position="233"/>
    </location>
</feature>
<proteinExistence type="predicted"/>
<feature type="transmembrane region" description="Helical" evidence="1">
    <location>
        <begin position="25"/>
        <end position="44"/>
    </location>
</feature>
<accession>A0A917IG74</accession>
<comment type="caution">
    <text evidence="2">The sequence shown here is derived from an EMBL/GenBank/DDBJ whole genome shotgun (WGS) entry which is preliminary data.</text>
</comment>
<keyword evidence="1" id="KW-0812">Transmembrane</keyword>
<evidence type="ECO:0008006" key="4">
    <source>
        <dbReference type="Google" id="ProtNLM"/>
    </source>
</evidence>
<feature type="transmembrane region" description="Helical" evidence="1">
    <location>
        <begin position="111"/>
        <end position="133"/>
    </location>
</feature>
<evidence type="ECO:0000256" key="1">
    <source>
        <dbReference type="SAM" id="Phobius"/>
    </source>
</evidence>
<dbReference type="RefSeq" id="WP_188755404.1">
    <property type="nucleotide sequence ID" value="NZ_BMJY01000003.1"/>
</dbReference>
<protein>
    <recommendedName>
        <fullName evidence="4">DUF4386 family protein</fullName>
    </recommendedName>
</protein>
<feature type="transmembrane region" description="Helical" evidence="1">
    <location>
        <begin position="80"/>
        <end position="99"/>
    </location>
</feature>
<keyword evidence="3" id="KW-1185">Reference proteome</keyword>